<keyword evidence="6 7" id="KW-0472">Membrane</keyword>
<comment type="caution">
    <text evidence="9">The sequence shown here is derived from an EMBL/GenBank/DDBJ whole genome shotgun (WGS) entry which is preliminary data.</text>
</comment>
<evidence type="ECO:0000313" key="9">
    <source>
        <dbReference type="EMBL" id="MET4581258.1"/>
    </source>
</evidence>
<accession>A0ABV2QJM6</accession>
<evidence type="ECO:0000256" key="2">
    <source>
        <dbReference type="ARBA" id="ARBA00010792"/>
    </source>
</evidence>
<name>A0ABV2QJM6_9MICO</name>
<protein>
    <submittedName>
        <fullName evidence="9">Membrane-associated protein</fullName>
    </submittedName>
</protein>
<proteinExistence type="inferred from homology"/>
<dbReference type="Proteomes" id="UP001549257">
    <property type="component" value="Unassembled WGS sequence"/>
</dbReference>
<dbReference type="PANTHER" id="PTHR30353">
    <property type="entry name" value="INNER MEMBRANE PROTEIN DEDA-RELATED"/>
    <property type="match status" value="1"/>
</dbReference>
<keyword evidence="3 7" id="KW-1003">Cell membrane</keyword>
<feature type="domain" description="VTT" evidence="8">
    <location>
        <begin position="39"/>
        <end position="164"/>
    </location>
</feature>
<dbReference type="PANTHER" id="PTHR30353:SF0">
    <property type="entry name" value="TRANSMEMBRANE PROTEIN"/>
    <property type="match status" value="1"/>
</dbReference>
<reference evidence="9 10" key="1">
    <citation type="submission" date="2024-06" db="EMBL/GenBank/DDBJ databases">
        <title>Sorghum-associated microbial communities from plants grown in Nebraska, USA.</title>
        <authorList>
            <person name="Schachtman D."/>
        </authorList>
    </citation>
    <scope>NUCLEOTIDE SEQUENCE [LARGE SCALE GENOMIC DNA]</scope>
    <source>
        <strain evidence="9 10">2857</strain>
    </source>
</reference>
<feature type="transmembrane region" description="Helical" evidence="7">
    <location>
        <begin position="34"/>
        <end position="53"/>
    </location>
</feature>
<evidence type="ECO:0000256" key="6">
    <source>
        <dbReference type="ARBA" id="ARBA00023136"/>
    </source>
</evidence>
<feature type="transmembrane region" description="Helical" evidence="7">
    <location>
        <begin position="144"/>
        <end position="169"/>
    </location>
</feature>
<feature type="transmembrane region" description="Helical" evidence="7">
    <location>
        <begin position="175"/>
        <end position="195"/>
    </location>
</feature>
<evidence type="ECO:0000256" key="3">
    <source>
        <dbReference type="ARBA" id="ARBA00022475"/>
    </source>
</evidence>
<keyword evidence="10" id="KW-1185">Reference proteome</keyword>
<evidence type="ECO:0000256" key="7">
    <source>
        <dbReference type="RuleBase" id="RU367016"/>
    </source>
</evidence>
<dbReference type="InterPro" id="IPR032816">
    <property type="entry name" value="VTT_dom"/>
</dbReference>
<dbReference type="RefSeq" id="WP_354023442.1">
    <property type="nucleotide sequence ID" value="NZ_JBEPSJ010000001.1"/>
</dbReference>
<sequence>MDLMNPDAVTAAVVAAATSPWVYGAVFLLTLLDAFLVVVPSETVLVALGALALSTGSPDVRLLVPVAAVAAMAGDSLTYWLGRSVRFEHHAWARRRRVAAVAAWAKRSLDRRAAAVLLTARFVPFGRIAVNLTAGVSRFHYPRFLALTAVAGACWSVYTVSVGALFGALFGGNPLLAVAVSVVVALGLGFCVDRASERMSAMRQRPDDIAES</sequence>
<organism evidence="9 10">
    <name type="scientific">Conyzicola nivalis</name>
    <dbReference type="NCBI Taxonomy" id="1477021"/>
    <lineage>
        <taxon>Bacteria</taxon>
        <taxon>Bacillati</taxon>
        <taxon>Actinomycetota</taxon>
        <taxon>Actinomycetes</taxon>
        <taxon>Micrococcales</taxon>
        <taxon>Microbacteriaceae</taxon>
        <taxon>Conyzicola</taxon>
    </lineage>
</organism>
<evidence type="ECO:0000256" key="5">
    <source>
        <dbReference type="ARBA" id="ARBA00022989"/>
    </source>
</evidence>
<comment type="similarity">
    <text evidence="2 7">Belongs to the DedA family.</text>
</comment>
<dbReference type="EMBL" id="JBEPSJ010000001">
    <property type="protein sequence ID" value="MET4581258.1"/>
    <property type="molecule type" value="Genomic_DNA"/>
</dbReference>
<comment type="subcellular location">
    <subcellularLocation>
        <location evidence="1 7">Cell membrane</location>
        <topology evidence="1 7">Multi-pass membrane protein</topology>
    </subcellularLocation>
</comment>
<keyword evidence="5 7" id="KW-1133">Transmembrane helix</keyword>
<dbReference type="InterPro" id="IPR032818">
    <property type="entry name" value="DedA-like"/>
</dbReference>
<evidence type="ECO:0000313" key="10">
    <source>
        <dbReference type="Proteomes" id="UP001549257"/>
    </source>
</evidence>
<evidence type="ECO:0000259" key="8">
    <source>
        <dbReference type="Pfam" id="PF09335"/>
    </source>
</evidence>
<keyword evidence="4 7" id="KW-0812">Transmembrane</keyword>
<feature type="transmembrane region" description="Helical" evidence="7">
    <location>
        <begin position="60"/>
        <end position="82"/>
    </location>
</feature>
<dbReference type="Pfam" id="PF09335">
    <property type="entry name" value="VTT_dom"/>
    <property type="match status" value="1"/>
</dbReference>
<evidence type="ECO:0000256" key="4">
    <source>
        <dbReference type="ARBA" id="ARBA00022692"/>
    </source>
</evidence>
<gene>
    <name evidence="9" type="ORF">ABIE21_000748</name>
</gene>
<evidence type="ECO:0000256" key="1">
    <source>
        <dbReference type="ARBA" id="ARBA00004651"/>
    </source>
</evidence>